<evidence type="ECO:0000256" key="2">
    <source>
        <dbReference type="ARBA" id="ARBA00022741"/>
    </source>
</evidence>
<dbReference type="CDD" id="cd14014">
    <property type="entry name" value="STKc_PknB_like"/>
    <property type="match status" value="1"/>
</dbReference>
<evidence type="ECO:0000256" key="5">
    <source>
        <dbReference type="SAM" id="MobiDB-lite"/>
    </source>
</evidence>
<feature type="region of interest" description="Disordered" evidence="5">
    <location>
        <begin position="193"/>
        <end position="213"/>
    </location>
</feature>
<dbReference type="InterPro" id="IPR008271">
    <property type="entry name" value="Ser/Thr_kinase_AS"/>
</dbReference>
<evidence type="ECO:0000259" key="6">
    <source>
        <dbReference type="PROSITE" id="PS50011"/>
    </source>
</evidence>
<keyword evidence="2" id="KW-0547">Nucleotide-binding</keyword>
<feature type="domain" description="Protein kinase" evidence="6">
    <location>
        <begin position="18"/>
        <end position="294"/>
    </location>
</feature>
<keyword evidence="3 7" id="KW-0418">Kinase</keyword>
<dbReference type="PANTHER" id="PTHR43289:SF34">
    <property type="entry name" value="SERINE_THREONINE-PROTEIN KINASE YBDM-RELATED"/>
    <property type="match status" value="1"/>
</dbReference>
<dbReference type="SMART" id="SM00220">
    <property type="entry name" value="S_TKc"/>
    <property type="match status" value="1"/>
</dbReference>
<dbReference type="Proteomes" id="UP000242886">
    <property type="component" value="Chromosome SDENCHOL"/>
</dbReference>
<evidence type="ECO:0000256" key="4">
    <source>
        <dbReference type="ARBA" id="ARBA00022840"/>
    </source>
</evidence>
<dbReference type="Gene3D" id="1.10.510.10">
    <property type="entry name" value="Transferase(Phosphotransferase) domain 1"/>
    <property type="match status" value="1"/>
</dbReference>
<dbReference type="GO" id="GO:0005524">
    <property type="term" value="F:ATP binding"/>
    <property type="evidence" value="ECO:0007669"/>
    <property type="project" value="UniProtKB-KW"/>
</dbReference>
<dbReference type="AlphaFoldDB" id="A0A7Z7HPQ3"/>
<accession>A0A7Z7HPQ3</accession>
<evidence type="ECO:0000256" key="3">
    <source>
        <dbReference type="ARBA" id="ARBA00022777"/>
    </source>
</evidence>
<dbReference type="RefSeq" id="WP_154716090.1">
    <property type="nucleotide sequence ID" value="NZ_LT837803.1"/>
</dbReference>
<gene>
    <name evidence="7" type="ORF">SDENCHOL_10712</name>
</gene>
<dbReference type="EMBL" id="LT837803">
    <property type="protein sequence ID" value="SMB22875.1"/>
    <property type="molecule type" value="Genomic_DNA"/>
</dbReference>
<dbReference type="InterPro" id="IPR000719">
    <property type="entry name" value="Prot_kinase_dom"/>
</dbReference>
<dbReference type="Pfam" id="PF00069">
    <property type="entry name" value="Pkinase"/>
    <property type="match status" value="1"/>
</dbReference>
<reference evidence="7" key="1">
    <citation type="submission" date="2017-03" db="EMBL/GenBank/DDBJ databases">
        <authorList>
            <consortium name="AG Boll"/>
        </authorList>
    </citation>
    <scope>NUCLEOTIDE SEQUENCE [LARGE SCALE GENOMIC DNA]</scope>
    <source>
        <strain evidence="7">Chol</strain>
    </source>
</reference>
<dbReference type="SUPFAM" id="SSF56112">
    <property type="entry name" value="Protein kinase-like (PK-like)"/>
    <property type="match status" value="1"/>
</dbReference>
<proteinExistence type="predicted"/>
<dbReference type="PROSITE" id="PS00108">
    <property type="entry name" value="PROTEIN_KINASE_ST"/>
    <property type="match status" value="1"/>
</dbReference>
<dbReference type="Gene3D" id="3.30.200.20">
    <property type="entry name" value="Phosphorylase Kinase, domain 1"/>
    <property type="match status" value="1"/>
</dbReference>
<evidence type="ECO:0000313" key="8">
    <source>
        <dbReference type="Proteomes" id="UP000242886"/>
    </source>
</evidence>
<keyword evidence="8" id="KW-1185">Reference proteome</keyword>
<sequence length="317" mass="35355">MSQQPIQPLPPGFQLDGYRIERQLAHGGFSIVYLARDANDAPVAIKEYLPARLATRTGDSPVPIIAEENLASFRRGMKSFFEEGRVLAGLDHPNVVRVLNFFRANETAYLVMRYERGRTLQEHIQRHPGTLGETFIRNVFTRLLNGLREIHMRKLLHLDIKPANIYLRMDGHPVLLDFGATRQGLGDNDQALGSVHTPGYAAPEQTSGGSGEAQGPWTDIYAVGATLYACLAGSTPLSAEQRAKGEVLEPAQQRWRKAYTLQLLELIDWCMRLPVAERPQSVFALQKVLNGELLDLVDPAWFDTSPPSTWQAGKDET</sequence>
<name>A0A7Z7HPQ3_9PROT</name>
<organism evidence="7 8">
    <name type="scientific">Sterolibacterium denitrificans</name>
    <dbReference type="NCBI Taxonomy" id="157592"/>
    <lineage>
        <taxon>Bacteria</taxon>
        <taxon>Pseudomonadati</taxon>
        <taxon>Pseudomonadota</taxon>
        <taxon>Betaproteobacteria</taxon>
        <taxon>Nitrosomonadales</taxon>
        <taxon>Sterolibacteriaceae</taxon>
        <taxon>Sterolibacterium</taxon>
    </lineage>
</organism>
<keyword evidence="4" id="KW-0067">ATP-binding</keyword>
<keyword evidence="7" id="KW-0723">Serine/threonine-protein kinase</keyword>
<dbReference type="InterPro" id="IPR011009">
    <property type="entry name" value="Kinase-like_dom_sf"/>
</dbReference>
<dbReference type="PROSITE" id="PS50011">
    <property type="entry name" value="PROTEIN_KINASE_DOM"/>
    <property type="match status" value="1"/>
</dbReference>
<dbReference type="GO" id="GO:0004674">
    <property type="term" value="F:protein serine/threonine kinase activity"/>
    <property type="evidence" value="ECO:0007669"/>
    <property type="project" value="UniProtKB-KW"/>
</dbReference>
<keyword evidence="1" id="KW-0808">Transferase</keyword>
<evidence type="ECO:0000256" key="1">
    <source>
        <dbReference type="ARBA" id="ARBA00022679"/>
    </source>
</evidence>
<evidence type="ECO:0000313" key="7">
    <source>
        <dbReference type="EMBL" id="SMB22875.1"/>
    </source>
</evidence>
<protein>
    <submittedName>
        <fullName evidence="7">Serine/threonine protein kinase</fullName>
    </submittedName>
</protein>
<dbReference type="PANTHER" id="PTHR43289">
    <property type="entry name" value="MITOGEN-ACTIVATED PROTEIN KINASE KINASE KINASE 20-RELATED"/>
    <property type="match status" value="1"/>
</dbReference>